<keyword evidence="4" id="KW-0804">Transcription</keyword>
<dbReference type="Pfam" id="PF08281">
    <property type="entry name" value="Sigma70_r4_2"/>
    <property type="match status" value="1"/>
</dbReference>
<evidence type="ECO:0000259" key="5">
    <source>
        <dbReference type="Pfam" id="PF04542"/>
    </source>
</evidence>
<keyword evidence="2" id="KW-0805">Transcription regulation</keyword>
<dbReference type="InterPro" id="IPR014284">
    <property type="entry name" value="RNA_pol_sigma-70_dom"/>
</dbReference>
<dbReference type="InterPro" id="IPR036388">
    <property type="entry name" value="WH-like_DNA-bd_sf"/>
</dbReference>
<dbReference type="InterPro" id="IPR007627">
    <property type="entry name" value="RNA_pol_sigma70_r2"/>
</dbReference>
<evidence type="ECO:0000256" key="3">
    <source>
        <dbReference type="ARBA" id="ARBA00023082"/>
    </source>
</evidence>
<evidence type="ECO:0000313" key="8">
    <source>
        <dbReference type="Proteomes" id="UP001207654"/>
    </source>
</evidence>
<feature type="domain" description="RNA polymerase sigma factor 70 region 4 type 2" evidence="6">
    <location>
        <begin position="161"/>
        <end position="213"/>
    </location>
</feature>
<name>A0ABT3ZYP2_9BACT</name>
<gene>
    <name evidence="7" type="ORF">OV287_08470</name>
</gene>
<evidence type="ECO:0000259" key="6">
    <source>
        <dbReference type="Pfam" id="PF08281"/>
    </source>
</evidence>
<reference evidence="7 8" key="1">
    <citation type="submission" date="2022-11" db="EMBL/GenBank/DDBJ databases">
        <title>Minimal conservation of predation-associated metabolite biosynthetic gene clusters underscores biosynthetic potential of Myxococcota including descriptions for ten novel species: Archangium lansinium sp. nov., Myxococcus landrumus sp. nov., Nannocystis bai.</title>
        <authorList>
            <person name="Ahearne A."/>
            <person name="Stevens C."/>
            <person name="Phillips K."/>
        </authorList>
    </citation>
    <scope>NUCLEOTIDE SEQUENCE [LARGE SCALE GENOMIC DNA]</scope>
    <source>
        <strain evidence="7 8">MIWBW</strain>
    </source>
</reference>
<dbReference type="RefSeq" id="WP_267533483.1">
    <property type="nucleotide sequence ID" value="NZ_JAPNKA010000001.1"/>
</dbReference>
<evidence type="ECO:0000256" key="2">
    <source>
        <dbReference type="ARBA" id="ARBA00023015"/>
    </source>
</evidence>
<dbReference type="SUPFAM" id="SSF88946">
    <property type="entry name" value="Sigma2 domain of RNA polymerase sigma factors"/>
    <property type="match status" value="1"/>
</dbReference>
<dbReference type="InterPro" id="IPR013324">
    <property type="entry name" value="RNA_pol_sigma_r3/r4-like"/>
</dbReference>
<evidence type="ECO:0000256" key="4">
    <source>
        <dbReference type="ARBA" id="ARBA00023163"/>
    </source>
</evidence>
<comment type="similarity">
    <text evidence="1">Belongs to the sigma-70 factor family. ECF subfamily.</text>
</comment>
<proteinExistence type="inferred from homology"/>
<dbReference type="SUPFAM" id="SSF88659">
    <property type="entry name" value="Sigma3 and sigma4 domains of RNA polymerase sigma factors"/>
    <property type="match status" value="1"/>
</dbReference>
<accession>A0ABT3ZYP2</accession>
<comment type="caution">
    <text evidence="7">The sequence shown here is derived from an EMBL/GenBank/DDBJ whole genome shotgun (WGS) entry which is preliminary data.</text>
</comment>
<dbReference type="InterPro" id="IPR013325">
    <property type="entry name" value="RNA_pol_sigma_r2"/>
</dbReference>
<dbReference type="PANTHER" id="PTHR43133">
    <property type="entry name" value="RNA POLYMERASE ECF-TYPE SIGMA FACTO"/>
    <property type="match status" value="1"/>
</dbReference>
<dbReference type="CDD" id="cd06171">
    <property type="entry name" value="Sigma70_r4"/>
    <property type="match status" value="1"/>
</dbReference>
<dbReference type="Gene3D" id="1.10.10.10">
    <property type="entry name" value="Winged helix-like DNA-binding domain superfamily/Winged helix DNA-binding domain"/>
    <property type="match status" value="1"/>
</dbReference>
<dbReference type="InterPro" id="IPR039425">
    <property type="entry name" value="RNA_pol_sigma-70-like"/>
</dbReference>
<evidence type="ECO:0000313" key="7">
    <source>
        <dbReference type="EMBL" id="MCY1074521.1"/>
    </source>
</evidence>
<keyword evidence="3" id="KW-0731">Sigma factor</keyword>
<evidence type="ECO:0000256" key="1">
    <source>
        <dbReference type="ARBA" id="ARBA00010641"/>
    </source>
</evidence>
<sequence>MNQKRMDRGSEMRTLGDTAWLGSDSDQELVQRLLRRDEAAFVRLVDTYHFRLLRLALPLVGSRSVAEETVQDTWLAILDGLAGFEGRCSLKTWMFHILLNRARSRAAKEGRSLPFSALGPAEEGPVEEPERFTAAGMWAVPPSSWGVESPEALVLRGEAMECIEEVLARLPANQRAVVTLRDVEGLEAEEVRELLQLSESNQRVLLHRGRAKLRRALEERFGEAR</sequence>
<feature type="domain" description="RNA polymerase sigma-70 region 2" evidence="5">
    <location>
        <begin position="44"/>
        <end position="111"/>
    </location>
</feature>
<dbReference type="EMBL" id="JAPNKA010000001">
    <property type="protein sequence ID" value="MCY1074521.1"/>
    <property type="molecule type" value="Genomic_DNA"/>
</dbReference>
<dbReference type="InterPro" id="IPR013249">
    <property type="entry name" value="RNA_pol_sigma70_r4_t2"/>
</dbReference>
<dbReference type="Pfam" id="PF04542">
    <property type="entry name" value="Sigma70_r2"/>
    <property type="match status" value="1"/>
</dbReference>
<dbReference type="Proteomes" id="UP001207654">
    <property type="component" value="Unassembled WGS sequence"/>
</dbReference>
<protein>
    <submittedName>
        <fullName evidence="7">RNA polymerase sigma factor</fullName>
    </submittedName>
</protein>
<organism evidence="7 8">
    <name type="scientific">Archangium lansingense</name>
    <dbReference type="NCBI Taxonomy" id="2995310"/>
    <lineage>
        <taxon>Bacteria</taxon>
        <taxon>Pseudomonadati</taxon>
        <taxon>Myxococcota</taxon>
        <taxon>Myxococcia</taxon>
        <taxon>Myxococcales</taxon>
        <taxon>Cystobacterineae</taxon>
        <taxon>Archangiaceae</taxon>
        <taxon>Archangium</taxon>
    </lineage>
</organism>
<dbReference type="Gene3D" id="1.10.1740.10">
    <property type="match status" value="1"/>
</dbReference>
<keyword evidence="8" id="KW-1185">Reference proteome</keyword>
<dbReference type="NCBIfam" id="TIGR02937">
    <property type="entry name" value="sigma70-ECF"/>
    <property type="match status" value="1"/>
</dbReference>
<dbReference type="PANTHER" id="PTHR43133:SF53">
    <property type="entry name" value="ECF RNA POLYMERASE SIGMA-E FACTOR"/>
    <property type="match status" value="1"/>
</dbReference>